<dbReference type="Proteomes" id="UP000240883">
    <property type="component" value="Unassembled WGS sequence"/>
</dbReference>
<proteinExistence type="predicted"/>
<accession>A0A2T2P9Q1</accession>
<keyword evidence="2" id="KW-0732">Signal</keyword>
<dbReference type="EMBL" id="KZ678128">
    <property type="protein sequence ID" value="PSN74389.1"/>
    <property type="molecule type" value="Genomic_DNA"/>
</dbReference>
<evidence type="ECO:0000313" key="4">
    <source>
        <dbReference type="Proteomes" id="UP000240883"/>
    </source>
</evidence>
<evidence type="ECO:0000256" key="2">
    <source>
        <dbReference type="SAM" id="SignalP"/>
    </source>
</evidence>
<dbReference type="AlphaFoldDB" id="A0A2T2P9Q1"/>
<feature type="chain" id="PRO_5015599595" description="Secreted protein" evidence="2">
    <location>
        <begin position="21"/>
        <end position="83"/>
    </location>
</feature>
<name>A0A2T2P9Q1_CORCC</name>
<sequence>MHTFVLHCLVLAVEMVCVLAPHSREGKGIIVVAVVVGPSPMTGEAVELRGFFLPFSLDDWGREGENVANHQTDADDDDTNDDV</sequence>
<protein>
    <recommendedName>
        <fullName evidence="5">Secreted protein</fullName>
    </recommendedName>
</protein>
<feature type="region of interest" description="Disordered" evidence="1">
    <location>
        <begin position="64"/>
        <end position="83"/>
    </location>
</feature>
<evidence type="ECO:0000256" key="1">
    <source>
        <dbReference type="SAM" id="MobiDB-lite"/>
    </source>
</evidence>
<gene>
    <name evidence="3" type="ORF">BS50DRAFT_567224</name>
</gene>
<evidence type="ECO:0000313" key="3">
    <source>
        <dbReference type="EMBL" id="PSN74389.1"/>
    </source>
</evidence>
<keyword evidence="4" id="KW-1185">Reference proteome</keyword>
<feature type="signal peptide" evidence="2">
    <location>
        <begin position="1"/>
        <end position="20"/>
    </location>
</feature>
<organism evidence="3 4">
    <name type="scientific">Corynespora cassiicola Philippines</name>
    <dbReference type="NCBI Taxonomy" id="1448308"/>
    <lineage>
        <taxon>Eukaryota</taxon>
        <taxon>Fungi</taxon>
        <taxon>Dikarya</taxon>
        <taxon>Ascomycota</taxon>
        <taxon>Pezizomycotina</taxon>
        <taxon>Dothideomycetes</taxon>
        <taxon>Pleosporomycetidae</taxon>
        <taxon>Pleosporales</taxon>
        <taxon>Corynesporascaceae</taxon>
        <taxon>Corynespora</taxon>
    </lineage>
</organism>
<evidence type="ECO:0008006" key="5">
    <source>
        <dbReference type="Google" id="ProtNLM"/>
    </source>
</evidence>
<feature type="compositionally biased region" description="Acidic residues" evidence="1">
    <location>
        <begin position="74"/>
        <end position="83"/>
    </location>
</feature>
<reference evidence="3 4" key="1">
    <citation type="journal article" date="2018" name="Front. Microbiol.">
        <title>Genome-Wide Analysis of Corynespora cassiicola Leaf Fall Disease Putative Effectors.</title>
        <authorList>
            <person name="Lopez D."/>
            <person name="Ribeiro S."/>
            <person name="Label P."/>
            <person name="Fumanal B."/>
            <person name="Venisse J.S."/>
            <person name="Kohler A."/>
            <person name="de Oliveira R.R."/>
            <person name="Labutti K."/>
            <person name="Lipzen A."/>
            <person name="Lail K."/>
            <person name="Bauer D."/>
            <person name="Ohm R.A."/>
            <person name="Barry K.W."/>
            <person name="Spatafora J."/>
            <person name="Grigoriev I.V."/>
            <person name="Martin F.M."/>
            <person name="Pujade-Renaud V."/>
        </authorList>
    </citation>
    <scope>NUCLEOTIDE SEQUENCE [LARGE SCALE GENOMIC DNA]</scope>
    <source>
        <strain evidence="3 4">Philippines</strain>
    </source>
</reference>